<accession>A0A554VET4</accession>
<keyword evidence="3" id="KW-0949">S-adenosyl-L-methionine</keyword>
<evidence type="ECO:0000256" key="7">
    <source>
        <dbReference type="ARBA" id="ARBA00023014"/>
    </source>
</evidence>
<dbReference type="Gene3D" id="3.20.20.70">
    <property type="entry name" value="Aldolase class I"/>
    <property type="match status" value="1"/>
</dbReference>
<sequence length="320" mass="36508">MHTLAISLTDNCPLRCSFCCVPPKPLDLKDSFLFDVLKTAESRKFKKVGFTGGEPLIRRKKLFEAVRLCNDSGIPWGLTTGLGWTKKEEYAITVANELVSNRINDITISIDPSHLKFTDQKIYIVFIRELLMHNIPILLSVTLFKNERQEFEKYLSKNILSKLIDSNTSLIKVDFHYVAQVGYAENKEGCGSIIKEKITSKAMRCPLKKSFVFSVWPNGDVYPCCSTYIVNKKNELILGNLKENSFEEIIDFAENDPYLWALSNLGFNKIISFIKDDIDFSEILNSKFNDVCDLCNTIGIKTKNITIKQIRNSLYQNAVK</sequence>
<dbReference type="GO" id="GO:0016491">
    <property type="term" value="F:oxidoreductase activity"/>
    <property type="evidence" value="ECO:0007669"/>
    <property type="project" value="UniProtKB-KW"/>
</dbReference>
<evidence type="ECO:0000256" key="4">
    <source>
        <dbReference type="ARBA" id="ARBA00022723"/>
    </source>
</evidence>
<reference evidence="10 11" key="1">
    <citation type="submission" date="2019-07" db="EMBL/GenBank/DDBJ databases">
        <title>The draft genome sequence of Aquimarina algiphila M91.</title>
        <authorList>
            <person name="Meng X."/>
        </authorList>
    </citation>
    <scope>NUCLEOTIDE SEQUENCE [LARGE SCALE GENOMIC DNA]</scope>
    <source>
        <strain evidence="10 11">M91</strain>
    </source>
</reference>
<proteinExistence type="predicted"/>
<protein>
    <submittedName>
        <fullName evidence="10">Radical SAM protein</fullName>
    </submittedName>
</protein>
<evidence type="ECO:0000256" key="2">
    <source>
        <dbReference type="ARBA" id="ARBA00022485"/>
    </source>
</evidence>
<dbReference type="Pfam" id="PF04055">
    <property type="entry name" value="Radical_SAM"/>
    <property type="match status" value="1"/>
</dbReference>
<comment type="caution">
    <text evidence="10">The sequence shown here is derived from an EMBL/GenBank/DDBJ whole genome shotgun (WGS) entry which is preliminary data.</text>
</comment>
<keyword evidence="6" id="KW-0408">Iron</keyword>
<keyword evidence="11" id="KW-1185">Reference proteome</keyword>
<dbReference type="SFLD" id="SFLDG01067">
    <property type="entry name" value="SPASM/twitch_domain_containing"/>
    <property type="match status" value="1"/>
</dbReference>
<dbReference type="Pfam" id="PF13186">
    <property type="entry name" value="SPASM"/>
    <property type="match status" value="1"/>
</dbReference>
<dbReference type="EMBL" id="VLNR01000058">
    <property type="protein sequence ID" value="TSE05602.1"/>
    <property type="molecule type" value="Genomic_DNA"/>
</dbReference>
<dbReference type="PANTHER" id="PTHR11228">
    <property type="entry name" value="RADICAL SAM DOMAIN PROTEIN"/>
    <property type="match status" value="1"/>
</dbReference>
<name>A0A554VET4_9FLAO</name>
<dbReference type="InterPro" id="IPR050377">
    <property type="entry name" value="Radical_SAM_PqqE_MftC-like"/>
</dbReference>
<evidence type="ECO:0000313" key="11">
    <source>
        <dbReference type="Proteomes" id="UP000318833"/>
    </source>
</evidence>
<dbReference type="CDD" id="cd01335">
    <property type="entry name" value="Radical_SAM"/>
    <property type="match status" value="1"/>
</dbReference>
<evidence type="ECO:0000259" key="8">
    <source>
        <dbReference type="Pfam" id="PF04055"/>
    </source>
</evidence>
<dbReference type="RefSeq" id="WP_143917993.1">
    <property type="nucleotide sequence ID" value="NZ_CANMIK010000063.1"/>
</dbReference>
<dbReference type="OrthoDB" id="7021155at2"/>
<dbReference type="InterPro" id="IPR007197">
    <property type="entry name" value="rSAM"/>
</dbReference>
<keyword evidence="7" id="KW-0411">Iron-sulfur</keyword>
<evidence type="ECO:0000256" key="1">
    <source>
        <dbReference type="ARBA" id="ARBA00001966"/>
    </source>
</evidence>
<organism evidence="10 11">
    <name type="scientific">Aquimarina algiphila</name>
    <dbReference type="NCBI Taxonomy" id="2047982"/>
    <lineage>
        <taxon>Bacteria</taxon>
        <taxon>Pseudomonadati</taxon>
        <taxon>Bacteroidota</taxon>
        <taxon>Flavobacteriia</taxon>
        <taxon>Flavobacteriales</taxon>
        <taxon>Flavobacteriaceae</taxon>
        <taxon>Aquimarina</taxon>
    </lineage>
</organism>
<gene>
    <name evidence="10" type="ORF">FOF46_22410</name>
</gene>
<feature type="domain" description="Radical SAM core" evidence="8">
    <location>
        <begin position="6"/>
        <end position="110"/>
    </location>
</feature>
<dbReference type="InterPro" id="IPR058240">
    <property type="entry name" value="rSAM_sf"/>
</dbReference>
<evidence type="ECO:0000256" key="3">
    <source>
        <dbReference type="ARBA" id="ARBA00022691"/>
    </source>
</evidence>
<dbReference type="Proteomes" id="UP000318833">
    <property type="component" value="Unassembled WGS sequence"/>
</dbReference>
<dbReference type="PANTHER" id="PTHR11228:SF7">
    <property type="entry name" value="PQQA PEPTIDE CYCLASE"/>
    <property type="match status" value="1"/>
</dbReference>
<keyword evidence="4" id="KW-0479">Metal-binding</keyword>
<dbReference type="GO" id="GO:0046872">
    <property type="term" value="F:metal ion binding"/>
    <property type="evidence" value="ECO:0007669"/>
    <property type="project" value="UniProtKB-KW"/>
</dbReference>
<feature type="domain" description="4Fe4S-binding SPASM" evidence="9">
    <location>
        <begin position="210"/>
        <end position="250"/>
    </location>
</feature>
<keyword evidence="2" id="KW-0004">4Fe-4S</keyword>
<dbReference type="PROSITE" id="PS01305">
    <property type="entry name" value="MOAA_NIFB_PQQE"/>
    <property type="match status" value="1"/>
</dbReference>
<dbReference type="SUPFAM" id="SSF102114">
    <property type="entry name" value="Radical SAM enzymes"/>
    <property type="match status" value="1"/>
</dbReference>
<evidence type="ECO:0000256" key="5">
    <source>
        <dbReference type="ARBA" id="ARBA00023002"/>
    </source>
</evidence>
<comment type="cofactor">
    <cofactor evidence="1">
        <name>[4Fe-4S] cluster</name>
        <dbReference type="ChEBI" id="CHEBI:49883"/>
    </cofactor>
</comment>
<keyword evidence="5" id="KW-0560">Oxidoreductase</keyword>
<evidence type="ECO:0000256" key="6">
    <source>
        <dbReference type="ARBA" id="ARBA00023004"/>
    </source>
</evidence>
<dbReference type="InterPro" id="IPR013785">
    <property type="entry name" value="Aldolase_TIM"/>
</dbReference>
<dbReference type="CDD" id="cd21109">
    <property type="entry name" value="SPASM"/>
    <property type="match status" value="1"/>
</dbReference>
<dbReference type="SFLD" id="SFLDS00029">
    <property type="entry name" value="Radical_SAM"/>
    <property type="match status" value="1"/>
</dbReference>
<evidence type="ECO:0000259" key="9">
    <source>
        <dbReference type="Pfam" id="PF13186"/>
    </source>
</evidence>
<dbReference type="InterPro" id="IPR000385">
    <property type="entry name" value="MoaA_NifB_PqqE_Fe-S-bd_CS"/>
</dbReference>
<dbReference type="GO" id="GO:0051539">
    <property type="term" value="F:4 iron, 4 sulfur cluster binding"/>
    <property type="evidence" value="ECO:0007669"/>
    <property type="project" value="UniProtKB-KW"/>
</dbReference>
<dbReference type="InterPro" id="IPR023885">
    <property type="entry name" value="4Fe4S-binding_SPASM_dom"/>
</dbReference>
<evidence type="ECO:0000313" key="10">
    <source>
        <dbReference type="EMBL" id="TSE05602.1"/>
    </source>
</evidence>
<dbReference type="AlphaFoldDB" id="A0A554VET4"/>